<protein>
    <recommendedName>
        <fullName evidence="8">Ribonuclease P protein component 4</fullName>
        <shortName evidence="8">RNase P component 4</shortName>
        <ecNumber evidence="8">3.1.26.5</ecNumber>
    </recommendedName>
    <alternativeName>
        <fullName evidence="8">Rpp21</fullName>
    </alternativeName>
</protein>
<evidence type="ECO:0000256" key="7">
    <source>
        <dbReference type="ARBA" id="ARBA00022833"/>
    </source>
</evidence>
<dbReference type="Pfam" id="PF04032">
    <property type="entry name" value="Rpr2"/>
    <property type="match status" value="1"/>
</dbReference>
<keyword evidence="6 8" id="KW-0378">Hydrolase</keyword>
<evidence type="ECO:0000256" key="4">
    <source>
        <dbReference type="ARBA" id="ARBA00022723"/>
    </source>
</evidence>
<reference evidence="9 10" key="1">
    <citation type="submission" date="2018-06" db="EMBL/GenBank/DDBJ databases">
        <title>Extensive metabolic versatility and redundancy in microbially diverse, dynamic hydrothermal sediments.</title>
        <authorList>
            <person name="Dombrowski N."/>
            <person name="Teske A."/>
            <person name="Baker B.J."/>
        </authorList>
    </citation>
    <scope>NUCLEOTIDE SEQUENCE [LARGE SCALE GENOMIC DNA]</scope>
    <source>
        <strain evidence="9">B66_G16</strain>
    </source>
</reference>
<dbReference type="Gene3D" id="6.20.50.20">
    <property type="match status" value="1"/>
</dbReference>
<dbReference type="GO" id="GO:0008270">
    <property type="term" value="F:zinc ion binding"/>
    <property type="evidence" value="ECO:0007669"/>
    <property type="project" value="UniProtKB-UniRule"/>
</dbReference>
<feature type="binding site" evidence="8">
    <location>
        <position position="67"/>
    </location>
    <ligand>
        <name>Zn(2+)</name>
        <dbReference type="ChEBI" id="CHEBI:29105"/>
    </ligand>
</feature>
<dbReference type="GO" id="GO:0004526">
    <property type="term" value="F:ribonuclease P activity"/>
    <property type="evidence" value="ECO:0007669"/>
    <property type="project" value="UniProtKB-UniRule"/>
</dbReference>
<dbReference type="GO" id="GO:0001682">
    <property type="term" value="P:tRNA 5'-leader removal"/>
    <property type="evidence" value="ECO:0007669"/>
    <property type="project" value="UniProtKB-UniRule"/>
</dbReference>
<keyword evidence="1 8" id="KW-0963">Cytoplasm</keyword>
<evidence type="ECO:0000256" key="3">
    <source>
        <dbReference type="ARBA" id="ARBA00022722"/>
    </source>
</evidence>
<comment type="subcellular location">
    <subcellularLocation>
        <location evidence="8">Cytoplasm</location>
    </subcellularLocation>
</comment>
<keyword evidence="5 8" id="KW-0255">Endonuclease</keyword>
<keyword evidence="4 8" id="KW-0479">Metal-binding</keyword>
<evidence type="ECO:0000256" key="2">
    <source>
        <dbReference type="ARBA" id="ARBA00022694"/>
    </source>
</evidence>
<evidence type="ECO:0000256" key="8">
    <source>
        <dbReference type="HAMAP-Rule" id="MF_00757"/>
    </source>
</evidence>
<dbReference type="Gene3D" id="1.20.5.420">
    <property type="entry name" value="Immunoglobulin FC, subunit C"/>
    <property type="match status" value="1"/>
</dbReference>
<comment type="subunit">
    <text evidence="8">Consists of a catalytic RNA component and at least 4-5 protein subunits.</text>
</comment>
<keyword evidence="3 8" id="KW-0540">Nuclease</keyword>
<evidence type="ECO:0000256" key="6">
    <source>
        <dbReference type="ARBA" id="ARBA00022801"/>
    </source>
</evidence>
<proteinExistence type="inferred from homology"/>
<comment type="function">
    <text evidence="8">Part of ribonuclease P, a protein complex that generates mature tRNA molecules by cleaving their 5'-ends.</text>
</comment>
<keyword evidence="2 8" id="KW-0819">tRNA processing</keyword>
<dbReference type="AlphaFoldDB" id="A0A497ELK6"/>
<evidence type="ECO:0000313" key="10">
    <source>
        <dbReference type="Proteomes" id="UP000278475"/>
    </source>
</evidence>
<feature type="binding site" evidence="8">
    <location>
        <position position="70"/>
    </location>
    <ligand>
        <name>Zn(2+)</name>
        <dbReference type="ChEBI" id="CHEBI:29105"/>
    </ligand>
</feature>
<dbReference type="GO" id="GO:0030677">
    <property type="term" value="C:ribonuclease P complex"/>
    <property type="evidence" value="ECO:0007669"/>
    <property type="project" value="UniProtKB-UniRule"/>
</dbReference>
<dbReference type="InterPro" id="IPR016432">
    <property type="entry name" value="RNP4"/>
</dbReference>
<comment type="catalytic activity">
    <reaction evidence="8">
        <text>Endonucleolytic cleavage of RNA, removing 5'-extranucleotides from tRNA precursor.</text>
        <dbReference type="EC" id="3.1.26.5"/>
    </reaction>
</comment>
<dbReference type="GO" id="GO:0005737">
    <property type="term" value="C:cytoplasm"/>
    <property type="evidence" value="ECO:0007669"/>
    <property type="project" value="UniProtKB-SubCell"/>
</dbReference>
<feature type="binding site" evidence="8">
    <location>
        <position position="98"/>
    </location>
    <ligand>
        <name>Zn(2+)</name>
        <dbReference type="ChEBI" id="CHEBI:29105"/>
    </ligand>
</feature>
<dbReference type="InterPro" id="IPR007175">
    <property type="entry name" value="Rpr2/Snm1/Rpp21"/>
</dbReference>
<evidence type="ECO:0000256" key="5">
    <source>
        <dbReference type="ARBA" id="ARBA00022759"/>
    </source>
</evidence>
<evidence type="ECO:0000313" key="9">
    <source>
        <dbReference type="EMBL" id="RLE47740.1"/>
    </source>
</evidence>
<accession>A0A497ELK6</accession>
<gene>
    <name evidence="8" type="primary">rnp4</name>
    <name evidence="9" type="ORF">DRJ31_08415</name>
</gene>
<dbReference type="HAMAP" id="MF_00757">
    <property type="entry name" value="RNase_P_4"/>
    <property type="match status" value="1"/>
</dbReference>
<dbReference type="PANTHER" id="PTHR14742:SF0">
    <property type="entry name" value="RIBONUCLEASE P PROTEIN SUBUNIT P21"/>
    <property type="match status" value="1"/>
</dbReference>
<dbReference type="Proteomes" id="UP000278475">
    <property type="component" value="Unassembled WGS sequence"/>
</dbReference>
<comment type="cofactor">
    <cofactor evidence="8">
        <name>Zn(2+)</name>
        <dbReference type="ChEBI" id="CHEBI:29105"/>
    </cofactor>
    <text evidence="8">Binds 1 zinc ion per subunit.</text>
</comment>
<evidence type="ECO:0000256" key="1">
    <source>
        <dbReference type="ARBA" id="ARBA00022490"/>
    </source>
</evidence>
<dbReference type="PIRSF" id="PIRSF004878">
    <property type="entry name" value="RNase_P_4"/>
    <property type="match status" value="1"/>
</dbReference>
<feature type="binding site" evidence="8">
    <location>
        <position position="95"/>
    </location>
    <ligand>
        <name>Zn(2+)</name>
        <dbReference type="ChEBI" id="CHEBI:29105"/>
    </ligand>
</feature>
<comment type="caution">
    <text evidence="9">The sequence shown here is derived from an EMBL/GenBank/DDBJ whole genome shotgun (WGS) entry which is preliminary data.</text>
</comment>
<name>A0A497ELK6_9CREN</name>
<dbReference type="EMBL" id="QMQV01000109">
    <property type="protein sequence ID" value="RLE47740.1"/>
    <property type="molecule type" value="Genomic_DNA"/>
</dbReference>
<sequence length="125" mass="15054">MKKRRRGVKPLWQKRIARERIEILLKEAEKMAKKRKFNFANRYAKLAKLIGMRYTVRLTPEQKRKICKYCDSFLLPGVTCKVKLDTKHHRIKIICGFCKKIIRLPYRPKKKDKAKARNKRRTTPD</sequence>
<dbReference type="PANTHER" id="PTHR14742">
    <property type="entry name" value="RIBONUCLEASE P SUBUNIT P21"/>
    <property type="match status" value="1"/>
</dbReference>
<comment type="similarity">
    <text evidence="8">Belongs to the eukaryotic/archaeal RNase P protein component 4 family.</text>
</comment>
<organism evidence="9 10">
    <name type="scientific">Thermoproteota archaeon</name>
    <dbReference type="NCBI Taxonomy" id="2056631"/>
    <lineage>
        <taxon>Archaea</taxon>
        <taxon>Thermoproteota</taxon>
    </lineage>
</organism>
<keyword evidence="7 8" id="KW-0862">Zinc</keyword>
<dbReference type="EC" id="3.1.26.5" evidence="8"/>